<dbReference type="InterPro" id="IPR029063">
    <property type="entry name" value="SAM-dependent_MTases_sf"/>
</dbReference>
<dbReference type="GO" id="GO:0009307">
    <property type="term" value="P:DNA restriction-modification system"/>
    <property type="evidence" value="ECO:0007669"/>
    <property type="project" value="UniProtKB-KW"/>
</dbReference>
<reference evidence="9" key="1">
    <citation type="submission" date="2022-01" db="EMBL/GenBank/DDBJ databases">
        <title>Collection of gut derived symbiotic bacterial strains cultured from healthy donors.</title>
        <authorList>
            <person name="Lin H."/>
            <person name="Kohout C."/>
            <person name="Waligurski E."/>
            <person name="Pamer E.G."/>
        </authorList>
    </citation>
    <scope>NUCLEOTIDE SEQUENCE</scope>
    <source>
        <strain evidence="9">DFI.5.49</strain>
    </source>
</reference>
<feature type="domain" description="DNA methylase adenine-specific" evidence="7">
    <location>
        <begin position="156"/>
        <end position="473"/>
    </location>
</feature>
<dbReference type="EC" id="2.1.1.72" evidence="1"/>
<evidence type="ECO:0000313" key="9">
    <source>
        <dbReference type="EMBL" id="MCG4767284.1"/>
    </source>
</evidence>
<dbReference type="AlphaFoldDB" id="A0AAE3JUP3"/>
<organism evidence="9 10">
    <name type="scientific">Fusicatenibacter saccharivorans</name>
    <dbReference type="NCBI Taxonomy" id="1150298"/>
    <lineage>
        <taxon>Bacteria</taxon>
        <taxon>Bacillati</taxon>
        <taxon>Bacillota</taxon>
        <taxon>Clostridia</taxon>
        <taxon>Lachnospirales</taxon>
        <taxon>Lachnospiraceae</taxon>
        <taxon>Fusicatenibacter</taxon>
    </lineage>
</organism>
<dbReference type="Pfam" id="PF02384">
    <property type="entry name" value="N6_Mtase"/>
    <property type="match status" value="1"/>
</dbReference>
<evidence type="ECO:0000256" key="1">
    <source>
        <dbReference type="ARBA" id="ARBA00011900"/>
    </source>
</evidence>
<dbReference type="GO" id="GO:0008170">
    <property type="term" value="F:N-methyltransferase activity"/>
    <property type="evidence" value="ECO:0007669"/>
    <property type="project" value="InterPro"/>
</dbReference>
<sequence>MAEAQKKTNLDYVNEIWNIADYVRDVISRADYNKVVLPFALLRRLECALEPTRAAVCDAVKEHEKDWGRESDNYCQYSSKAFYNVTPFRLNNLGAGDTYAALDSYINGFSPNARNIMLKFDMESTCKKLQDHGMLYSVCQKFSALPFDSATVSDRDMSDIYEHLIQRYGDEIAEDAEDFMTPKDVVRLCVGMIFANDDELMSSDTGIVRTLYDQTCGTGGFITDALDLLNEWHENKEMKAPAVIVPYGEELSGVTWAMGKANLLIRNVSDDQKDVYDQTKDLSAHIENGDTLSDDKFPDKRFDYCVSNPPYGKKWEKESDEVRSEAAHGFAGRFGAGLPSINDGSMLFIQNMVAHMKTAEEGGSKGGIVLSASPLFNGDAGSGPSNIRRWLFQKDLVDCVVKLPTDIFFRTGINTYLWILNTKKNDARKGMIQLINASDCGELRRKSLGNKRKDVPEDKMKWIIQTYIDGHDHGKSMLLPVEEFMYRAVTVQRPLKQVITFDLDKWGDLFAIKAMQKLSEGNKDSLKRAVAAYDGQTVKYNWFISHSSDFRDKLEKPEVTNKQLQDAFIKVFGVRTESDEDIVYDKNGKPVADADLKDTEKVPYTQNINEYMEKEVYPYVPDAWVDESVVDTGIMGDHQVGIVGTQISFDKYFYHYEAPRKPEDIMAEIKALEPEIEEALKGVFA</sequence>
<evidence type="ECO:0000256" key="3">
    <source>
        <dbReference type="ARBA" id="ARBA00022679"/>
    </source>
</evidence>
<dbReference type="RefSeq" id="WP_238033722.1">
    <property type="nucleotide sequence ID" value="NZ_JAKNFS010000039.1"/>
</dbReference>
<gene>
    <name evidence="9" type="ORF">L0N21_17530</name>
</gene>
<comment type="caution">
    <text evidence="9">The sequence shown here is derived from an EMBL/GenBank/DDBJ whole genome shotgun (WGS) entry which is preliminary data.</text>
</comment>
<evidence type="ECO:0000259" key="7">
    <source>
        <dbReference type="Pfam" id="PF02384"/>
    </source>
</evidence>
<proteinExistence type="predicted"/>
<evidence type="ECO:0000256" key="2">
    <source>
        <dbReference type="ARBA" id="ARBA00022603"/>
    </source>
</evidence>
<keyword evidence="3" id="KW-0808">Transferase</keyword>
<dbReference type="PANTHER" id="PTHR42933:SF3">
    <property type="entry name" value="TYPE I RESTRICTION ENZYME MJAVIII METHYLASE SUBUNIT"/>
    <property type="match status" value="1"/>
</dbReference>
<dbReference type="InterPro" id="IPR051537">
    <property type="entry name" value="DNA_Adenine_Mtase"/>
</dbReference>
<keyword evidence="2" id="KW-0489">Methyltransferase</keyword>
<dbReference type="GO" id="GO:0032259">
    <property type="term" value="P:methylation"/>
    <property type="evidence" value="ECO:0007669"/>
    <property type="project" value="UniProtKB-KW"/>
</dbReference>
<evidence type="ECO:0000259" key="8">
    <source>
        <dbReference type="Pfam" id="PF12161"/>
    </source>
</evidence>
<dbReference type="PANTHER" id="PTHR42933">
    <property type="entry name" value="SLR6095 PROTEIN"/>
    <property type="match status" value="1"/>
</dbReference>
<dbReference type="PRINTS" id="PR00507">
    <property type="entry name" value="N12N6MTFRASE"/>
</dbReference>
<name>A0AAE3JUP3_9FIRM</name>
<evidence type="ECO:0000256" key="4">
    <source>
        <dbReference type="ARBA" id="ARBA00022691"/>
    </source>
</evidence>
<dbReference type="InterPro" id="IPR022749">
    <property type="entry name" value="D12N6_MeTrfase_N"/>
</dbReference>
<keyword evidence="5" id="KW-0680">Restriction system</keyword>
<protein>
    <recommendedName>
        <fullName evidence="1">site-specific DNA-methyltransferase (adenine-specific)</fullName>
        <ecNumber evidence="1">2.1.1.72</ecNumber>
    </recommendedName>
</protein>
<dbReference type="InterPro" id="IPR002052">
    <property type="entry name" value="DNA_methylase_N6_adenine_CS"/>
</dbReference>
<dbReference type="SUPFAM" id="SSF53335">
    <property type="entry name" value="S-adenosyl-L-methionine-dependent methyltransferases"/>
    <property type="match status" value="1"/>
</dbReference>
<keyword evidence="4" id="KW-0949">S-adenosyl-L-methionine</keyword>
<dbReference type="Proteomes" id="UP001199915">
    <property type="component" value="Unassembled WGS sequence"/>
</dbReference>
<dbReference type="PROSITE" id="PS00092">
    <property type="entry name" value="N6_MTASE"/>
    <property type="match status" value="1"/>
</dbReference>
<dbReference type="EMBL" id="JAKNFS010000039">
    <property type="protein sequence ID" value="MCG4767284.1"/>
    <property type="molecule type" value="Genomic_DNA"/>
</dbReference>
<comment type="catalytic activity">
    <reaction evidence="6">
        <text>a 2'-deoxyadenosine in DNA + S-adenosyl-L-methionine = an N(6)-methyl-2'-deoxyadenosine in DNA + S-adenosyl-L-homocysteine + H(+)</text>
        <dbReference type="Rhea" id="RHEA:15197"/>
        <dbReference type="Rhea" id="RHEA-COMP:12418"/>
        <dbReference type="Rhea" id="RHEA-COMP:12419"/>
        <dbReference type="ChEBI" id="CHEBI:15378"/>
        <dbReference type="ChEBI" id="CHEBI:57856"/>
        <dbReference type="ChEBI" id="CHEBI:59789"/>
        <dbReference type="ChEBI" id="CHEBI:90615"/>
        <dbReference type="ChEBI" id="CHEBI:90616"/>
        <dbReference type="EC" id="2.1.1.72"/>
    </reaction>
</comment>
<dbReference type="GO" id="GO:0003677">
    <property type="term" value="F:DNA binding"/>
    <property type="evidence" value="ECO:0007669"/>
    <property type="project" value="InterPro"/>
</dbReference>
<evidence type="ECO:0000256" key="5">
    <source>
        <dbReference type="ARBA" id="ARBA00022747"/>
    </source>
</evidence>
<evidence type="ECO:0000313" key="10">
    <source>
        <dbReference type="Proteomes" id="UP001199915"/>
    </source>
</evidence>
<accession>A0AAE3JUP3</accession>
<evidence type="ECO:0000256" key="6">
    <source>
        <dbReference type="ARBA" id="ARBA00047942"/>
    </source>
</evidence>
<dbReference type="Pfam" id="PF12161">
    <property type="entry name" value="HsdM_N"/>
    <property type="match status" value="1"/>
</dbReference>
<feature type="domain" description="N6 adenine-specific DNA methyltransferase N-terminal" evidence="8">
    <location>
        <begin position="14"/>
        <end position="142"/>
    </location>
</feature>
<dbReference type="GO" id="GO:0009007">
    <property type="term" value="F:site-specific DNA-methyltransferase (adenine-specific) activity"/>
    <property type="evidence" value="ECO:0007669"/>
    <property type="project" value="UniProtKB-EC"/>
</dbReference>
<dbReference type="Gene3D" id="3.40.50.150">
    <property type="entry name" value="Vaccinia Virus protein VP39"/>
    <property type="match status" value="1"/>
</dbReference>
<dbReference type="InterPro" id="IPR003356">
    <property type="entry name" value="DNA_methylase_A-5"/>
</dbReference>